<keyword evidence="7" id="KW-1185">Reference proteome</keyword>
<organism evidence="6 7">
    <name type="scientific">Deinococcus reticulitermitis</name>
    <dbReference type="NCBI Taxonomy" id="856736"/>
    <lineage>
        <taxon>Bacteria</taxon>
        <taxon>Thermotogati</taxon>
        <taxon>Deinococcota</taxon>
        <taxon>Deinococci</taxon>
        <taxon>Deinococcales</taxon>
        <taxon>Deinococcaceae</taxon>
        <taxon>Deinococcus</taxon>
    </lineage>
</organism>
<dbReference type="HAMAP" id="MF_01328_B">
    <property type="entry name" value="Ribosomal_uL4_B"/>
    <property type="match status" value="1"/>
</dbReference>
<dbReference type="Proteomes" id="UP000199223">
    <property type="component" value="Unassembled WGS sequence"/>
</dbReference>
<dbReference type="GO" id="GO:1990904">
    <property type="term" value="C:ribonucleoprotein complex"/>
    <property type="evidence" value="ECO:0007669"/>
    <property type="project" value="UniProtKB-KW"/>
</dbReference>
<evidence type="ECO:0000256" key="4">
    <source>
        <dbReference type="ARBA" id="ARBA00035244"/>
    </source>
</evidence>
<sequence>MAQINVIGQNGGRTIELPLPEVSSGVLHEVVTWQLASRRRGTASTKTRAQVNKSGRKMYSQKGTGNARHGDRSVPTFVGGGVAFGPKPRSYDYTLPRQVRQLGLAMAIASRQEAGKLVAVDGFGLSDAKTKSFVAWAKENGMDGSDKVLLVTDDEGVRRAARNVSWISVLPVAGVNAYDILRHDRLVIDAAALEIVEEEGEDSAGEDGQ</sequence>
<comment type="function">
    <text evidence="5">Forms part of the polypeptide exit tunnel.</text>
</comment>
<keyword evidence="2 5" id="KW-0689">Ribosomal protein</keyword>
<evidence type="ECO:0000256" key="2">
    <source>
        <dbReference type="ARBA" id="ARBA00022980"/>
    </source>
</evidence>
<evidence type="ECO:0000256" key="1">
    <source>
        <dbReference type="ARBA" id="ARBA00010528"/>
    </source>
</evidence>
<dbReference type="NCBIfam" id="TIGR03953">
    <property type="entry name" value="rplD_bact"/>
    <property type="match status" value="1"/>
</dbReference>
<dbReference type="OrthoDB" id="9803201at2"/>
<dbReference type="InterPro" id="IPR013005">
    <property type="entry name" value="Ribosomal_uL4-like"/>
</dbReference>
<keyword evidence="3 5" id="KW-0687">Ribonucleoprotein</keyword>
<reference evidence="7" key="1">
    <citation type="submission" date="2016-10" db="EMBL/GenBank/DDBJ databases">
        <authorList>
            <person name="Varghese N."/>
            <person name="Submissions S."/>
        </authorList>
    </citation>
    <scope>NUCLEOTIDE SEQUENCE [LARGE SCALE GENOMIC DNA]</scope>
    <source>
        <strain evidence="7">CGMCC 1.10218</strain>
    </source>
</reference>
<dbReference type="SUPFAM" id="SSF52166">
    <property type="entry name" value="Ribosomal protein L4"/>
    <property type="match status" value="1"/>
</dbReference>
<keyword evidence="5" id="KW-0699">rRNA-binding</keyword>
<dbReference type="GO" id="GO:0006412">
    <property type="term" value="P:translation"/>
    <property type="evidence" value="ECO:0007669"/>
    <property type="project" value="UniProtKB-UniRule"/>
</dbReference>
<dbReference type="InterPro" id="IPR002136">
    <property type="entry name" value="Ribosomal_uL4"/>
</dbReference>
<name>A0A1H7BTP9_9DEIO</name>
<dbReference type="PANTHER" id="PTHR10746:SF6">
    <property type="entry name" value="LARGE RIBOSOMAL SUBUNIT PROTEIN UL4M"/>
    <property type="match status" value="1"/>
</dbReference>
<comment type="similarity">
    <text evidence="1 5">Belongs to the universal ribosomal protein uL4 family.</text>
</comment>
<dbReference type="GO" id="GO:0019843">
    <property type="term" value="F:rRNA binding"/>
    <property type="evidence" value="ECO:0007669"/>
    <property type="project" value="UniProtKB-UniRule"/>
</dbReference>
<gene>
    <name evidence="5" type="primary">rplD</name>
    <name evidence="6" type="ORF">SAMN04488058_1184</name>
</gene>
<evidence type="ECO:0000256" key="5">
    <source>
        <dbReference type="HAMAP-Rule" id="MF_01328"/>
    </source>
</evidence>
<comment type="subunit">
    <text evidence="5">Part of the 50S ribosomal subunit.</text>
</comment>
<dbReference type="EMBL" id="FNZA01000018">
    <property type="protein sequence ID" value="SEJ76775.1"/>
    <property type="molecule type" value="Genomic_DNA"/>
</dbReference>
<dbReference type="InterPro" id="IPR023574">
    <property type="entry name" value="Ribosomal_uL4_dom_sf"/>
</dbReference>
<dbReference type="GO" id="GO:0005840">
    <property type="term" value="C:ribosome"/>
    <property type="evidence" value="ECO:0007669"/>
    <property type="project" value="UniProtKB-KW"/>
</dbReference>
<dbReference type="RefSeq" id="WP_092265345.1">
    <property type="nucleotide sequence ID" value="NZ_FNZA01000018.1"/>
</dbReference>
<evidence type="ECO:0000256" key="3">
    <source>
        <dbReference type="ARBA" id="ARBA00023274"/>
    </source>
</evidence>
<dbReference type="STRING" id="856736.SAMN04488058_1184"/>
<dbReference type="AlphaFoldDB" id="A0A1H7BTP9"/>
<evidence type="ECO:0000313" key="6">
    <source>
        <dbReference type="EMBL" id="SEJ76775.1"/>
    </source>
</evidence>
<dbReference type="Pfam" id="PF00573">
    <property type="entry name" value="Ribosomal_L4"/>
    <property type="match status" value="1"/>
</dbReference>
<comment type="function">
    <text evidence="5">One of the primary rRNA binding proteins, this protein initially binds near the 5'-end of the 23S rRNA. It is important during the early stages of 50S assembly. It makes multiple contacts with different domains of the 23S rRNA in the assembled 50S subunit and ribosome.</text>
</comment>
<dbReference type="Gene3D" id="3.40.1370.10">
    <property type="match status" value="1"/>
</dbReference>
<protein>
    <recommendedName>
        <fullName evidence="4 5">Large ribosomal subunit protein uL4</fullName>
    </recommendedName>
</protein>
<proteinExistence type="inferred from homology"/>
<dbReference type="GO" id="GO:0003735">
    <property type="term" value="F:structural constituent of ribosome"/>
    <property type="evidence" value="ECO:0007669"/>
    <property type="project" value="InterPro"/>
</dbReference>
<accession>A0A1H7BTP9</accession>
<evidence type="ECO:0000313" key="7">
    <source>
        <dbReference type="Proteomes" id="UP000199223"/>
    </source>
</evidence>
<dbReference type="PANTHER" id="PTHR10746">
    <property type="entry name" value="50S RIBOSOMAL PROTEIN L4"/>
    <property type="match status" value="1"/>
</dbReference>
<keyword evidence="5" id="KW-0694">RNA-binding</keyword>